<name>E6UEH8_RUMA7</name>
<evidence type="ECO:0000313" key="2">
    <source>
        <dbReference type="EMBL" id="ADU20933.1"/>
    </source>
</evidence>
<dbReference type="EMBL" id="CP002403">
    <property type="protein sequence ID" value="ADU20933.1"/>
    <property type="molecule type" value="Genomic_DNA"/>
</dbReference>
<feature type="transmembrane region" description="Helical" evidence="1">
    <location>
        <begin position="112"/>
        <end position="131"/>
    </location>
</feature>
<keyword evidence="1" id="KW-0812">Transmembrane</keyword>
<gene>
    <name evidence="2" type="ordered locus">Rumal_0378</name>
</gene>
<dbReference type="OrthoDB" id="1820109at2"/>
<proteinExistence type="predicted"/>
<feature type="transmembrane region" description="Helical" evidence="1">
    <location>
        <begin position="81"/>
        <end position="100"/>
    </location>
</feature>
<sequence>MNGVDEEFTSPVFSMETLMRSIANPYGKKVIVNGVPADKTGLEENKDSKEEKTNGIFGAIFIISFIGAIIAMVVFSQTEPLLCLATFGALLFVIGLAILFQHGLSLDNMPSLALPLLGAVLTAIPAINVYHRSHPDSFYFTMDMIIDVICIGFALVGVGLIVIPPLIRSRKMRKCSQIISAMCVYRTTRSAQSKEANGRTRHYDLYAPWWQYEVNDVIYVTCEDAYTNEKVPDIGEIQEIRISPDEPAEIYRPMIVSRLVPLFIGVMFVVISSFTLFVLH</sequence>
<reference evidence="2 3" key="1">
    <citation type="journal article" date="2011" name="J. Bacteriol.">
        <title>Complete genome of the cellulolytic ruminal bacterium Ruminococcus albus 7.</title>
        <authorList>
            <person name="Suen G."/>
            <person name="Stevenson D.M."/>
            <person name="Bruce D.C."/>
            <person name="Chertkov O."/>
            <person name="Copeland A."/>
            <person name="Cheng J.F."/>
            <person name="Detter C."/>
            <person name="Detter J.C."/>
            <person name="Goodwin L.A."/>
            <person name="Han C.S."/>
            <person name="Hauser L.J."/>
            <person name="Ivanova N.N."/>
            <person name="Kyrpides N.C."/>
            <person name="Land M.L."/>
            <person name="Lapidus A."/>
            <person name="Lucas S."/>
            <person name="Ovchinnikova G."/>
            <person name="Pitluck S."/>
            <person name="Tapia R."/>
            <person name="Woyke T."/>
            <person name="Boyum J."/>
            <person name="Mead D."/>
            <person name="Weimer P.J."/>
        </authorList>
    </citation>
    <scope>NUCLEOTIDE SEQUENCE [LARGE SCALE GENOMIC DNA]</scope>
    <source>
        <strain evidence="3">ATCC 27210 / DSM 20455 / JCM 14654 / NCDO 2250 / 7</strain>
    </source>
</reference>
<keyword evidence="1" id="KW-0472">Membrane</keyword>
<keyword evidence="1" id="KW-1133">Transmembrane helix</keyword>
<feature type="transmembrane region" description="Helical" evidence="1">
    <location>
        <begin position="259"/>
        <end position="279"/>
    </location>
</feature>
<dbReference type="Proteomes" id="UP000006919">
    <property type="component" value="Chromosome"/>
</dbReference>
<dbReference type="HOGENOM" id="CLU_993533_0_0_9"/>
<organism evidence="2 3">
    <name type="scientific">Ruminococcus albus (strain ATCC 27210 / DSM 20455 / JCM 14654 / NCDO 2250 / 7)</name>
    <dbReference type="NCBI Taxonomy" id="697329"/>
    <lineage>
        <taxon>Bacteria</taxon>
        <taxon>Bacillati</taxon>
        <taxon>Bacillota</taxon>
        <taxon>Clostridia</taxon>
        <taxon>Eubacteriales</taxon>
        <taxon>Oscillospiraceae</taxon>
        <taxon>Ruminococcus</taxon>
    </lineage>
</organism>
<dbReference type="STRING" id="697329.Rumal_0378"/>
<evidence type="ECO:0000313" key="3">
    <source>
        <dbReference type="Proteomes" id="UP000006919"/>
    </source>
</evidence>
<evidence type="ECO:0000256" key="1">
    <source>
        <dbReference type="SAM" id="Phobius"/>
    </source>
</evidence>
<feature type="transmembrane region" description="Helical" evidence="1">
    <location>
        <begin position="137"/>
        <end position="163"/>
    </location>
</feature>
<dbReference type="KEGG" id="ral:Rumal_0378"/>
<protein>
    <submittedName>
        <fullName evidence="2">Uncharacterized protein</fullName>
    </submittedName>
</protein>
<dbReference type="AlphaFoldDB" id="E6UEH8"/>
<dbReference type="RefSeq" id="WP_013497125.1">
    <property type="nucleotide sequence ID" value="NC_014833.1"/>
</dbReference>
<dbReference type="eggNOG" id="ENOG50324E4">
    <property type="taxonomic scope" value="Bacteria"/>
</dbReference>
<feature type="transmembrane region" description="Helical" evidence="1">
    <location>
        <begin position="56"/>
        <end position="75"/>
    </location>
</feature>
<accession>E6UEH8</accession>